<gene>
    <name evidence="1" type="ORF">DFR67_1145</name>
</gene>
<dbReference type="EMBL" id="QJSP01000014">
    <property type="protein sequence ID" value="PYE13912.1"/>
    <property type="molecule type" value="Genomic_DNA"/>
</dbReference>
<protein>
    <recommendedName>
        <fullName evidence="3">ATP/GTP-binding protein</fullName>
    </recommendedName>
</protein>
<proteinExistence type="predicted"/>
<sequence length="80" mass="9229">MEIIESGPDGYDHYVRPISGQRAVKEYRCPGCNQVIFAHTPHVVVWPADDYGGGSLVAERRHWHTGCWRRRRNVANGKRR</sequence>
<dbReference type="RefSeq" id="WP_110471575.1">
    <property type="nucleotide sequence ID" value="NZ_QJSP01000014.1"/>
</dbReference>
<dbReference type="Proteomes" id="UP000247591">
    <property type="component" value="Unassembled WGS sequence"/>
</dbReference>
<keyword evidence="2" id="KW-1185">Reference proteome</keyword>
<dbReference type="OrthoDB" id="3381577at2"/>
<dbReference type="AlphaFoldDB" id="A0A318RH40"/>
<reference evidence="1 2" key="1">
    <citation type="submission" date="2018-06" db="EMBL/GenBank/DDBJ databases">
        <title>Genomic Encyclopedia of Type Strains, Phase IV (KMG-IV): sequencing the most valuable type-strain genomes for metagenomic binning, comparative biology and taxonomic classification.</title>
        <authorList>
            <person name="Goeker M."/>
        </authorList>
    </citation>
    <scope>NUCLEOTIDE SEQUENCE [LARGE SCALE GENOMIC DNA]</scope>
    <source>
        <strain evidence="1 2">DSM 45521</strain>
    </source>
</reference>
<comment type="caution">
    <text evidence="1">The sequence shown here is derived from an EMBL/GenBank/DDBJ whole genome shotgun (WGS) entry which is preliminary data.</text>
</comment>
<evidence type="ECO:0000313" key="2">
    <source>
        <dbReference type="Proteomes" id="UP000247591"/>
    </source>
</evidence>
<organism evidence="1 2">
    <name type="scientific">Williamsia limnetica</name>
    <dbReference type="NCBI Taxonomy" id="882452"/>
    <lineage>
        <taxon>Bacteria</taxon>
        <taxon>Bacillati</taxon>
        <taxon>Actinomycetota</taxon>
        <taxon>Actinomycetes</taxon>
        <taxon>Mycobacteriales</taxon>
        <taxon>Nocardiaceae</taxon>
        <taxon>Williamsia</taxon>
    </lineage>
</organism>
<evidence type="ECO:0000313" key="1">
    <source>
        <dbReference type="EMBL" id="PYE13912.1"/>
    </source>
</evidence>
<evidence type="ECO:0008006" key="3">
    <source>
        <dbReference type="Google" id="ProtNLM"/>
    </source>
</evidence>
<name>A0A318RH40_WILLI</name>
<accession>A0A318RH40</accession>